<dbReference type="EMBL" id="JALAZD010000003">
    <property type="protein sequence ID" value="MCI0128897.1"/>
    <property type="molecule type" value="Genomic_DNA"/>
</dbReference>
<organism evidence="2 3">
    <name type="scientific">Paradevosia shaoguanensis</name>
    <dbReference type="NCBI Taxonomy" id="1335043"/>
    <lineage>
        <taxon>Bacteria</taxon>
        <taxon>Pseudomonadati</taxon>
        <taxon>Pseudomonadota</taxon>
        <taxon>Alphaproteobacteria</taxon>
        <taxon>Hyphomicrobiales</taxon>
        <taxon>Devosiaceae</taxon>
        <taxon>Paradevosia</taxon>
    </lineage>
</organism>
<sequence>MAFAFVYRRLTDLFLILTLVVSSAALAVSPARAQAEPDFYDDQPYAPGQWNIGRQLNQSEFRYCVDPRDPSWQVDGEIADAIAQALLLEPKRYVVPSEYVIEDLTKVYAILLEDCDVYMGFKLIPDGYPDWVTLTRPYEQVGYEYVTAKPDLKALADLPAGRPVAGTVGTTATIRLSTYVMALPIEKRWPVFPFGTDALALSSLLDGTADIAVVWGPSFWDKQQHDPAYAALHIIDSKPLPATTLGVGGLLLKQNAFLRTQVDQAIAALVADGTIKAIVDKYKYPATVTP</sequence>
<dbReference type="Proteomes" id="UP001156140">
    <property type="component" value="Unassembled WGS sequence"/>
</dbReference>
<dbReference type="Gene3D" id="3.40.190.10">
    <property type="entry name" value="Periplasmic binding protein-like II"/>
    <property type="match status" value="2"/>
</dbReference>
<proteinExistence type="predicted"/>
<comment type="caution">
    <text evidence="2">The sequence shown here is derived from an EMBL/GenBank/DDBJ whole genome shotgun (WGS) entry which is preliminary data.</text>
</comment>
<feature type="chain" id="PRO_5041406043" evidence="1">
    <location>
        <begin position="28"/>
        <end position="290"/>
    </location>
</feature>
<feature type="signal peptide" evidence="1">
    <location>
        <begin position="1"/>
        <end position="27"/>
    </location>
</feature>
<name>A0AA41QRA1_9HYPH</name>
<gene>
    <name evidence="2" type="ORF">ML536_18845</name>
</gene>
<dbReference type="SUPFAM" id="SSF53850">
    <property type="entry name" value="Periplasmic binding protein-like II"/>
    <property type="match status" value="1"/>
</dbReference>
<keyword evidence="3" id="KW-1185">Reference proteome</keyword>
<dbReference type="AlphaFoldDB" id="A0AA41QRA1"/>
<keyword evidence="1" id="KW-0732">Signal</keyword>
<accession>A0AA41QRA1</accession>
<evidence type="ECO:0000256" key="1">
    <source>
        <dbReference type="SAM" id="SignalP"/>
    </source>
</evidence>
<evidence type="ECO:0000313" key="3">
    <source>
        <dbReference type="Proteomes" id="UP001156140"/>
    </source>
</evidence>
<evidence type="ECO:0000313" key="2">
    <source>
        <dbReference type="EMBL" id="MCI0128897.1"/>
    </source>
</evidence>
<dbReference type="RefSeq" id="WP_035036061.1">
    <property type="nucleotide sequence ID" value="NZ_CP068983.1"/>
</dbReference>
<reference evidence="2" key="1">
    <citation type="submission" date="2022-03" db="EMBL/GenBank/DDBJ databases">
        <title>The complete genome sequence of a Methyloterrigena soli.</title>
        <authorList>
            <person name="Zi Z."/>
        </authorList>
    </citation>
    <scope>NUCLEOTIDE SEQUENCE</scope>
    <source>
        <strain evidence="2">M48</strain>
    </source>
</reference>
<protein>
    <submittedName>
        <fullName evidence="2">Transporter substrate-binding domain-containing protein</fullName>
    </submittedName>
</protein>